<organism evidence="1 2">
    <name type="scientific">Holtiella tumoricola</name>
    <dbReference type="NCBI Taxonomy" id="3018743"/>
    <lineage>
        <taxon>Bacteria</taxon>
        <taxon>Bacillati</taxon>
        <taxon>Bacillota</taxon>
        <taxon>Clostridia</taxon>
        <taxon>Lachnospirales</taxon>
        <taxon>Cellulosilyticaceae</taxon>
        <taxon>Holtiella</taxon>
    </lineage>
</organism>
<comment type="caution">
    <text evidence="1">The sequence shown here is derived from an EMBL/GenBank/DDBJ whole genome shotgun (WGS) entry which is preliminary data.</text>
</comment>
<reference evidence="1" key="1">
    <citation type="journal article" date="2023" name="Int. J. Syst. Evol. Microbiol.">
        <title>&lt;i&gt;Holtiella tumoricola&lt;/i&gt; gen. nov. sp. nov., isolated from a human clinical sample.</title>
        <authorList>
            <person name="Allen-Vercoe E."/>
            <person name="Daigneault M.C."/>
            <person name="Vancuren S.J."/>
            <person name="Cochrane K."/>
            <person name="O'Neal L.L."/>
            <person name="Sankaranarayanan K."/>
            <person name="Lawson P.A."/>
        </authorList>
    </citation>
    <scope>NUCLEOTIDE SEQUENCE</scope>
    <source>
        <strain evidence="1">CC70A</strain>
    </source>
</reference>
<sequence>MKKYDVGCRKWMQLMRWGKGVELLTEESLTLDTVFFHGVIINSHGGHYERWIHLSTLDEVIGFLTYAFLPTAFYSIMNKENIFCMPTDCSFDEMIELLEEDLSIYKAELLPYMKVVSHQLDQLKAGTWVEKRGVLKTIERLIEQAFKGECSRLIGFQIFYSPLEVGECLVRCYRDDDLFEEDVIEQVIGFTQAQWLSICQEALIKRSSKQKFIEIMNQYMLDIL</sequence>
<evidence type="ECO:0000313" key="1">
    <source>
        <dbReference type="EMBL" id="MDA3730461.1"/>
    </source>
</evidence>
<accession>A0AA42DK02</accession>
<gene>
    <name evidence="1" type="ORF">PBV87_02935</name>
</gene>
<dbReference type="RefSeq" id="WP_271011088.1">
    <property type="nucleotide sequence ID" value="NZ_JAQIFT010000013.1"/>
</dbReference>
<dbReference type="AlphaFoldDB" id="A0AA42DK02"/>
<keyword evidence="2" id="KW-1185">Reference proteome</keyword>
<evidence type="ECO:0000313" key="2">
    <source>
        <dbReference type="Proteomes" id="UP001169242"/>
    </source>
</evidence>
<name>A0AA42DK02_9FIRM</name>
<protein>
    <submittedName>
        <fullName evidence="1">Uncharacterized protein</fullName>
    </submittedName>
</protein>
<dbReference type="Proteomes" id="UP001169242">
    <property type="component" value="Unassembled WGS sequence"/>
</dbReference>
<dbReference type="EMBL" id="JAQIFT010000013">
    <property type="protein sequence ID" value="MDA3730461.1"/>
    <property type="molecule type" value="Genomic_DNA"/>
</dbReference>
<proteinExistence type="predicted"/>